<organism evidence="5 6">
    <name type="scientific">Halioglobus maricola</name>
    <dbReference type="NCBI Taxonomy" id="2601894"/>
    <lineage>
        <taxon>Bacteria</taxon>
        <taxon>Pseudomonadati</taxon>
        <taxon>Pseudomonadota</taxon>
        <taxon>Gammaproteobacteria</taxon>
        <taxon>Cellvibrionales</taxon>
        <taxon>Halieaceae</taxon>
        <taxon>Halioglobus</taxon>
    </lineage>
</organism>
<keyword evidence="1" id="KW-0805">Transcription regulation</keyword>
<dbReference type="InterPro" id="IPR036388">
    <property type="entry name" value="WH-like_DNA-bd_sf"/>
</dbReference>
<name>A0A5P9NIP1_9GAMM</name>
<evidence type="ECO:0000313" key="5">
    <source>
        <dbReference type="EMBL" id="QFU75396.1"/>
    </source>
</evidence>
<dbReference type="RefSeq" id="WP_152661503.1">
    <property type="nucleotide sequence ID" value="NZ_CP036422.1"/>
</dbReference>
<keyword evidence="3" id="KW-0804">Transcription</keyword>
<dbReference type="Gene3D" id="1.10.10.10">
    <property type="entry name" value="Winged helix-like DNA-binding domain superfamily/Winged helix DNA-binding domain"/>
    <property type="match status" value="1"/>
</dbReference>
<dbReference type="KEGG" id="halc:EY643_06880"/>
<dbReference type="EMBL" id="CP036422">
    <property type="protein sequence ID" value="QFU75396.1"/>
    <property type="molecule type" value="Genomic_DNA"/>
</dbReference>
<dbReference type="Pfam" id="PF12802">
    <property type="entry name" value="MarR_2"/>
    <property type="match status" value="1"/>
</dbReference>
<accession>A0A5P9NIP1</accession>
<feature type="domain" description="HTH marR-type" evidence="4">
    <location>
        <begin position="26"/>
        <end position="160"/>
    </location>
</feature>
<evidence type="ECO:0000259" key="4">
    <source>
        <dbReference type="PROSITE" id="PS50995"/>
    </source>
</evidence>
<dbReference type="InterPro" id="IPR023187">
    <property type="entry name" value="Tscrpt_reg_MarR-type_CS"/>
</dbReference>
<dbReference type="Proteomes" id="UP000326287">
    <property type="component" value="Chromosome"/>
</dbReference>
<reference evidence="5 6" key="1">
    <citation type="submission" date="2019-02" db="EMBL/GenBank/DDBJ databases">
        <authorList>
            <person name="Li S.-H."/>
        </authorList>
    </citation>
    <scope>NUCLEOTIDE SEQUENCE [LARGE SCALE GENOMIC DNA]</scope>
    <source>
        <strain evidence="5 6">IMCC14385</strain>
    </source>
</reference>
<gene>
    <name evidence="5" type="ORF">EY643_06880</name>
</gene>
<keyword evidence="2" id="KW-0238">DNA-binding</keyword>
<sequence length="164" mass="18408">MARANKRAYDKSINDEFEKLAESPPPPSLLALTLNAFYWVDDSLQNLLKKNGWPGITRLQSQVLTSLGDGLLRTADIARHMGVSRQVVSRSVKELVDLDFLELVEDPDDKRAKVIIPTEQGKRIIVCATESLATIEEELEARIGARNLQKLRSLMEMPRGNPLK</sequence>
<dbReference type="InterPro" id="IPR039422">
    <property type="entry name" value="MarR/SlyA-like"/>
</dbReference>
<dbReference type="PANTHER" id="PTHR33164">
    <property type="entry name" value="TRANSCRIPTIONAL REGULATOR, MARR FAMILY"/>
    <property type="match status" value="1"/>
</dbReference>
<protein>
    <submittedName>
        <fullName evidence="5">MarR family transcriptional regulator</fullName>
    </submittedName>
</protein>
<dbReference type="GO" id="GO:0003677">
    <property type="term" value="F:DNA binding"/>
    <property type="evidence" value="ECO:0007669"/>
    <property type="project" value="UniProtKB-KW"/>
</dbReference>
<evidence type="ECO:0000256" key="2">
    <source>
        <dbReference type="ARBA" id="ARBA00023125"/>
    </source>
</evidence>
<keyword evidence="6" id="KW-1185">Reference proteome</keyword>
<dbReference type="AlphaFoldDB" id="A0A5P9NIP1"/>
<dbReference type="SUPFAM" id="SSF46785">
    <property type="entry name" value="Winged helix' DNA-binding domain"/>
    <property type="match status" value="1"/>
</dbReference>
<evidence type="ECO:0000313" key="6">
    <source>
        <dbReference type="Proteomes" id="UP000326287"/>
    </source>
</evidence>
<dbReference type="InterPro" id="IPR036390">
    <property type="entry name" value="WH_DNA-bd_sf"/>
</dbReference>
<dbReference type="SMART" id="SM00347">
    <property type="entry name" value="HTH_MARR"/>
    <property type="match status" value="1"/>
</dbReference>
<dbReference type="InterPro" id="IPR000835">
    <property type="entry name" value="HTH_MarR-typ"/>
</dbReference>
<evidence type="ECO:0000256" key="1">
    <source>
        <dbReference type="ARBA" id="ARBA00023015"/>
    </source>
</evidence>
<dbReference type="PROSITE" id="PS50995">
    <property type="entry name" value="HTH_MARR_2"/>
    <property type="match status" value="1"/>
</dbReference>
<dbReference type="GO" id="GO:0006950">
    <property type="term" value="P:response to stress"/>
    <property type="evidence" value="ECO:0007669"/>
    <property type="project" value="TreeGrafter"/>
</dbReference>
<dbReference type="PANTHER" id="PTHR33164:SF43">
    <property type="entry name" value="HTH-TYPE TRANSCRIPTIONAL REPRESSOR YETL"/>
    <property type="match status" value="1"/>
</dbReference>
<dbReference type="PROSITE" id="PS01117">
    <property type="entry name" value="HTH_MARR_1"/>
    <property type="match status" value="1"/>
</dbReference>
<evidence type="ECO:0000256" key="3">
    <source>
        <dbReference type="ARBA" id="ARBA00023163"/>
    </source>
</evidence>
<proteinExistence type="predicted"/>
<dbReference type="GO" id="GO:0003700">
    <property type="term" value="F:DNA-binding transcription factor activity"/>
    <property type="evidence" value="ECO:0007669"/>
    <property type="project" value="InterPro"/>
</dbReference>
<dbReference type="OrthoDB" id="5741882at2"/>